<reference evidence="15 16" key="1">
    <citation type="journal article" date="2020" name="Microorganisms">
        <title>Simultaneous Genome Sequencing of Prosthecochloris ethylica and Desulfuromonas acetoxidans within a Syntrophic Mixture Reveals Unique Pili and Protein Interactions.</title>
        <authorList>
            <person name="Kyndt J.A."/>
            <person name="Van Beeumen J.J."/>
            <person name="Meyer T.E."/>
        </authorList>
    </citation>
    <scope>NUCLEOTIDE SEQUENCE [LARGE SCALE GENOMIC DNA]</scope>
    <source>
        <strain evidence="15 16">N3</strain>
    </source>
</reference>
<gene>
    <name evidence="15" type="ORF">INT08_06845</name>
</gene>
<proteinExistence type="inferred from homology"/>
<dbReference type="InterPro" id="IPR043519">
    <property type="entry name" value="NT_sf"/>
</dbReference>
<dbReference type="Proteomes" id="UP000619838">
    <property type="component" value="Unassembled WGS sequence"/>
</dbReference>
<keyword evidence="6" id="KW-0547">Nucleotide-binding</keyword>
<evidence type="ECO:0000256" key="3">
    <source>
        <dbReference type="ARBA" id="ARBA00022694"/>
    </source>
</evidence>
<evidence type="ECO:0000256" key="6">
    <source>
        <dbReference type="ARBA" id="ARBA00022741"/>
    </source>
</evidence>
<evidence type="ECO:0000259" key="13">
    <source>
        <dbReference type="Pfam" id="PF01966"/>
    </source>
</evidence>
<keyword evidence="7" id="KW-0692">RNA repair</keyword>
<dbReference type="Pfam" id="PF01743">
    <property type="entry name" value="PolyA_pol"/>
    <property type="match status" value="1"/>
</dbReference>
<evidence type="ECO:0000256" key="4">
    <source>
        <dbReference type="ARBA" id="ARBA00022695"/>
    </source>
</evidence>
<keyword evidence="8" id="KW-0067">ATP-binding</keyword>
<evidence type="ECO:0000259" key="12">
    <source>
        <dbReference type="Pfam" id="PF01743"/>
    </source>
</evidence>
<name>A0ABR9XSA3_9CHLB</name>
<comment type="caution">
    <text evidence="15">The sequence shown here is derived from an EMBL/GenBank/DDBJ whole genome shotgun (WGS) entry which is preliminary data.</text>
</comment>
<protein>
    <submittedName>
        <fullName evidence="15">HD domain-containing protein</fullName>
    </submittedName>
</protein>
<evidence type="ECO:0000256" key="2">
    <source>
        <dbReference type="ARBA" id="ARBA00022679"/>
    </source>
</evidence>
<dbReference type="Pfam" id="PF12627">
    <property type="entry name" value="PolyA_pol_RNAbd"/>
    <property type="match status" value="1"/>
</dbReference>
<dbReference type="CDD" id="cd05398">
    <property type="entry name" value="NT_ClassII-CCAase"/>
    <property type="match status" value="1"/>
</dbReference>
<keyword evidence="5" id="KW-0479">Metal-binding</keyword>
<feature type="domain" description="HD" evidence="13">
    <location>
        <begin position="288"/>
        <end position="403"/>
    </location>
</feature>
<evidence type="ECO:0000256" key="5">
    <source>
        <dbReference type="ARBA" id="ARBA00022723"/>
    </source>
</evidence>
<comment type="cofactor">
    <cofactor evidence="1">
        <name>Mg(2+)</name>
        <dbReference type="ChEBI" id="CHEBI:18420"/>
    </cofactor>
</comment>
<dbReference type="Pfam" id="PF01966">
    <property type="entry name" value="HD"/>
    <property type="match status" value="1"/>
</dbReference>
<dbReference type="InterPro" id="IPR002646">
    <property type="entry name" value="PolA_pol_head_dom"/>
</dbReference>
<evidence type="ECO:0000313" key="15">
    <source>
        <dbReference type="EMBL" id="MBF0636888.1"/>
    </source>
</evidence>
<evidence type="ECO:0000256" key="8">
    <source>
        <dbReference type="ARBA" id="ARBA00022840"/>
    </source>
</evidence>
<keyword evidence="9" id="KW-0460">Magnesium</keyword>
<evidence type="ECO:0000256" key="11">
    <source>
        <dbReference type="RuleBase" id="RU003953"/>
    </source>
</evidence>
<evidence type="ECO:0000256" key="7">
    <source>
        <dbReference type="ARBA" id="ARBA00022800"/>
    </source>
</evidence>
<keyword evidence="4" id="KW-0548">Nucleotidyltransferase</keyword>
<dbReference type="RefSeq" id="WP_114607161.1">
    <property type="nucleotide sequence ID" value="NZ_JABVZQ010000001.1"/>
</dbReference>
<keyword evidence="16" id="KW-1185">Reference proteome</keyword>
<feature type="domain" description="Poly A polymerase head" evidence="12">
    <location>
        <begin position="50"/>
        <end position="181"/>
    </location>
</feature>
<sequence length="499" mass="56356">MESTAGSAHGTSSCRTAVKTPATLPQLTQQHLPDILYRIGDLADKLNTECYLVGGYIRDILMKRSSQDIDIMVIGDPVAFARNVEKELNGRNFVIFERFRTARLEVTDQHDGPILLEIVGARKESYNPDSRKPITEIGTLEDDLSRRDFTINALALSLNAGTRNRIVDLFSGLDDLRAGKLATPLEPEKTFSDDPLRMMRAARFASQLGFRIDPKTHGAMRAMHERITIVSKERVSHEFLKIMASPKPSIGLAILFETGLLKEILPELTAMAGIEQVDGLGHKDTLLHTFQVVDKLSEKSDKLWLRIAALLHDIAKPVTKRFHKSSGWTFHGHEVVGTKLAGRIFRHMRWPLDRLAFVKKMVRLHHRPIPLSGSEITDSAVRRLMFEAGEDLDDLMMLCRADVTSKNPRKVRQIMNNFNRVEAKIAEVAEKDLLAKWRPPINGREIMEELGLTEGRTVGIIKKKMESAIIEGSVAYDREAALNYVRQLWKEMLDERTPS</sequence>
<dbReference type="Gene3D" id="1.10.246.80">
    <property type="match status" value="1"/>
</dbReference>
<evidence type="ECO:0000313" key="16">
    <source>
        <dbReference type="Proteomes" id="UP000619838"/>
    </source>
</evidence>
<dbReference type="Gene3D" id="1.10.3090.10">
    <property type="entry name" value="cca-adding enzyme, domain 2"/>
    <property type="match status" value="1"/>
</dbReference>
<keyword evidence="2 11" id="KW-0808">Transferase</keyword>
<evidence type="ECO:0000259" key="14">
    <source>
        <dbReference type="Pfam" id="PF12627"/>
    </source>
</evidence>
<evidence type="ECO:0000256" key="1">
    <source>
        <dbReference type="ARBA" id="ARBA00001946"/>
    </source>
</evidence>
<dbReference type="SUPFAM" id="SSF81301">
    <property type="entry name" value="Nucleotidyltransferase"/>
    <property type="match status" value="1"/>
</dbReference>
<organism evidence="15 16">
    <name type="scientific">Prosthecochloris ethylica</name>
    <dbReference type="NCBI Taxonomy" id="2743976"/>
    <lineage>
        <taxon>Bacteria</taxon>
        <taxon>Pseudomonadati</taxon>
        <taxon>Chlorobiota</taxon>
        <taxon>Chlorobiia</taxon>
        <taxon>Chlorobiales</taxon>
        <taxon>Chlorobiaceae</taxon>
        <taxon>Prosthecochloris</taxon>
    </lineage>
</organism>
<dbReference type="InterPro" id="IPR006674">
    <property type="entry name" value="HD_domain"/>
</dbReference>
<accession>A0ABR9XSA3</accession>
<comment type="similarity">
    <text evidence="11">Belongs to the tRNA nucleotidyltransferase/poly(A) polymerase family.</text>
</comment>
<feature type="domain" description="tRNA nucleotidyltransferase/poly(A) polymerase RNA and SrmB- binding" evidence="14">
    <location>
        <begin position="209"/>
        <end position="270"/>
    </location>
</feature>
<keyword evidence="10 11" id="KW-0694">RNA-binding</keyword>
<evidence type="ECO:0000256" key="10">
    <source>
        <dbReference type="ARBA" id="ARBA00022884"/>
    </source>
</evidence>
<keyword evidence="3" id="KW-0819">tRNA processing</keyword>
<dbReference type="PANTHER" id="PTHR47545:SF1">
    <property type="entry name" value="MULTIFUNCTIONAL CCA PROTEIN"/>
    <property type="match status" value="1"/>
</dbReference>
<dbReference type="InterPro" id="IPR032828">
    <property type="entry name" value="PolyA_RNA-bd"/>
</dbReference>
<evidence type="ECO:0000256" key="9">
    <source>
        <dbReference type="ARBA" id="ARBA00022842"/>
    </source>
</evidence>
<dbReference type="InterPro" id="IPR050124">
    <property type="entry name" value="tRNA_CCA-adding_enzyme"/>
</dbReference>
<dbReference type="EMBL" id="JADGII010000009">
    <property type="protein sequence ID" value="MBF0636888.1"/>
    <property type="molecule type" value="Genomic_DNA"/>
</dbReference>
<dbReference type="SUPFAM" id="SSF81891">
    <property type="entry name" value="Poly A polymerase C-terminal region-like"/>
    <property type="match status" value="1"/>
</dbReference>
<dbReference type="Gene3D" id="3.30.460.10">
    <property type="entry name" value="Beta Polymerase, domain 2"/>
    <property type="match status" value="1"/>
</dbReference>
<dbReference type="PANTHER" id="PTHR47545">
    <property type="entry name" value="MULTIFUNCTIONAL CCA PROTEIN"/>
    <property type="match status" value="1"/>
</dbReference>